<comment type="caution">
    <text evidence="3">The sequence shown here is derived from an EMBL/GenBank/DDBJ whole genome shotgun (WGS) entry which is preliminary data.</text>
</comment>
<reference evidence="3 4" key="1">
    <citation type="submission" date="2019-02" db="EMBL/GenBank/DDBJ databases">
        <authorList>
            <consortium name="Pathogen Informatics"/>
        </authorList>
    </citation>
    <scope>NUCLEOTIDE SEQUENCE [LARGE SCALE GENOMIC DNA]</scope>
    <source>
        <strain evidence="3 4">078GUE027</strain>
    </source>
</reference>
<dbReference type="Gene3D" id="1.10.260.40">
    <property type="entry name" value="lambda repressor-like DNA-binding domains"/>
    <property type="match status" value="1"/>
</dbReference>
<dbReference type="SUPFAM" id="SSF47413">
    <property type="entry name" value="lambda repressor-like DNA-binding domains"/>
    <property type="match status" value="1"/>
</dbReference>
<name>A0AAX3H3X8_CLODI</name>
<accession>A0AAX3H3X8</accession>
<dbReference type="GO" id="GO:0003677">
    <property type="term" value="F:DNA binding"/>
    <property type="evidence" value="ECO:0007669"/>
    <property type="project" value="UniProtKB-KW"/>
</dbReference>
<feature type="domain" description="HTH cro/C1-type" evidence="2">
    <location>
        <begin position="10"/>
        <end position="64"/>
    </location>
</feature>
<dbReference type="AlphaFoldDB" id="A0AAX3H3X8"/>
<dbReference type="Proteomes" id="UP000346772">
    <property type="component" value="Unassembled WGS sequence"/>
</dbReference>
<evidence type="ECO:0000313" key="4">
    <source>
        <dbReference type="Proteomes" id="UP000346772"/>
    </source>
</evidence>
<evidence type="ECO:0000256" key="1">
    <source>
        <dbReference type="ARBA" id="ARBA00023125"/>
    </source>
</evidence>
<dbReference type="InterPro" id="IPR001387">
    <property type="entry name" value="Cro/C1-type_HTH"/>
</dbReference>
<keyword evidence="1" id="KW-0238">DNA-binding</keyword>
<sequence length="364" mass="41967">MNELNIAKTLILKRKEKGITQDELANYIGVSKASVSKWETGQSYLDITFLPQLATYFNITVDELICYEPQMMKEDINKLYNKLCKDFTAKPFDEVMIEIREIIKRYYSCFPLIFRMGLLIVNHYDIVDEKKRELLIDEALEIFIRIQETCNDIDICRQAKNMEATCYILLNQPIQVIDLLQNSNFPMINESILLAQGQMMNGQIDEARETFQLGAYQNLISLVQNLVGILQNADKLQMKEIERRILAISNIFELDTLSPATMLSAYLTQTQINLIHEDNEGAIKSLRKYVDLATSDIYPITIHGDDFFDKLDRWISEIGIGITRDDTIVKAGIVAAIKNNPMFSVLSENKEYKFLIEKLSLLEE</sequence>
<dbReference type="PANTHER" id="PTHR46558">
    <property type="entry name" value="TRACRIPTIONAL REGULATORY PROTEIN-RELATED-RELATED"/>
    <property type="match status" value="1"/>
</dbReference>
<dbReference type="EMBL" id="CAADAT010000027">
    <property type="protein sequence ID" value="VFD55816.1"/>
    <property type="molecule type" value="Genomic_DNA"/>
</dbReference>
<dbReference type="RefSeq" id="WP_003421045.1">
    <property type="nucleotide sequence ID" value="NZ_BEHB01000026.1"/>
</dbReference>
<protein>
    <submittedName>
        <fullName evidence="3">HTH-type transcriptional regulator</fullName>
    </submittedName>
</protein>
<evidence type="ECO:0000259" key="2">
    <source>
        <dbReference type="PROSITE" id="PS50943"/>
    </source>
</evidence>
<proteinExistence type="predicted"/>
<dbReference type="Pfam" id="PF01381">
    <property type="entry name" value="HTH_3"/>
    <property type="match status" value="1"/>
</dbReference>
<dbReference type="PROSITE" id="PS50943">
    <property type="entry name" value="HTH_CROC1"/>
    <property type="match status" value="1"/>
</dbReference>
<dbReference type="PANTHER" id="PTHR46558:SF11">
    <property type="entry name" value="HTH-TYPE TRANSCRIPTIONAL REGULATOR XRE"/>
    <property type="match status" value="1"/>
</dbReference>
<dbReference type="SMART" id="SM00530">
    <property type="entry name" value="HTH_XRE"/>
    <property type="match status" value="1"/>
</dbReference>
<organism evidence="3 4">
    <name type="scientific">Clostridioides difficile</name>
    <name type="common">Peptoclostridium difficile</name>
    <dbReference type="NCBI Taxonomy" id="1496"/>
    <lineage>
        <taxon>Bacteria</taxon>
        <taxon>Bacillati</taxon>
        <taxon>Bacillota</taxon>
        <taxon>Clostridia</taxon>
        <taxon>Peptostreptococcales</taxon>
        <taxon>Peptostreptococcaceae</taxon>
        <taxon>Clostridioides</taxon>
    </lineage>
</organism>
<dbReference type="InterPro" id="IPR010982">
    <property type="entry name" value="Lambda_DNA-bd_dom_sf"/>
</dbReference>
<gene>
    <name evidence="3" type="ORF">SAMEA1710456_03360</name>
</gene>
<evidence type="ECO:0000313" key="3">
    <source>
        <dbReference type="EMBL" id="VFD55816.1"/>
    </source>
</evidence>
<dbReference type="CDD" id="cd00093">
    <property type="entry name" value="HTH_XRE"/>
    <property type="match status" value="1"/>
</dbReference>